<reference evidence="1" key="1">
    <citation type="journal article" date="2015" name="Nature">
        <title>Complex archaea that bridge the gap between prokaryotes and eukaryotes.</title>
        <authorList>
            <person name="Spang A."/>
            <person name="Saw J.H."/>
            <person name="Jorgensen S.L."/>
            <person name="Zaremba-Niedzwiedzka K."/>
            <person name="Martijn J."/>
            <person name="Lind A.E."/>
            <person name="van Eijk R."/>
            <person name="Schleper C."/>
            <person name="Guy L."/>
            <person name="Ettema T.J."/>
        </authorList>
    </citation>
    <scope>NUCLEOTIDE SEQUENCE</scope>
</reference>
<gene>
    <name evidence="1" type="ORF">LCGC14_0458940</name>
</gene>
<name>A0A0F9V2K8_9ZZZZ</name>
<protein>
    <submittedName>
        <fullName evidence="1">Uncharacterized protein</fullName>
    </submittedName>
</protein>
<dbReference type="EMBL" id="LAZR01000467">
    <property type="protein sequence ID" value="KKN67746.1"/>
    <property type="molecule type" value="Genomic_DNA"/>
</dbReference>
<dbReference type="AlphaFoldDB" id="A0A0F9V2K8"/>
<accession>A0A0F9V2K8</accession>
<organism evidence="1">
    <name type="scientific">marine sediment metagenome</name>
    <dbReference type="NCBI Taxonomy" id="412755"/>
    <lineage>
        <taxon>unclassified sequences</taxon>
        <taxon>metagenomes</taxon>
        <taxon>ecological metagenomes</taxon>
    </lineage>
</organism>
<evidence type="ECO:0000313" key="1">
    <source>
        <dbReference type="EMBL" id="KKN67746.1"/>
    </source>
</evidence>
<proteinExistence type="predicted"/>
<sequence length="167" mass="18949">MFRVKIDYHKALKKGLKPITYILINTKLGFRIYSFKGISQEFESGPYYADGTYIADGTITAGSGINIIDKSSKLLSLGRFDRTISPRKRGLLFGFTSKQRQTVSVDLDNEDSYFSKLLGKEPFLGSDFRIFTGFEGVDFYQHVKMLVGIITEVFISSKKLTLRVEED</sequence>
<comment type="caution">
    <text evidence="1">The sequence shown here is derived from an EMBL/GenBank/DDBJ whole genome shotgun (WGS) entry which is preliminary data.</text>
</comment>